<dbReference type="PROSITE" id="PS51464">
    <property type="entry name" value="SIS"/>
    <property type="match status" value="1"/>
</dbReference>
<dbReference type="Proteomes" id="UP000541955">
    <property type="component" value="Unassembled WGS sequence"/>
</dbReference>
<evidence type="ECO:0000313" key="6">
    <source>
        <dbReference type="EMBL" id="KGL38351.1"/>
    </source>
</evidence>
<evidence type="ECO:0000256" key="1">
    <source>
        <dbReference type="ARBA" id="ARBA00023015"/>
    </source>
</evidence>
<evidence type="ECO:0000313" key="13">
    <source>
        <dbReference type="EMBL" id="MBC2240817.1"/>
    </source>
</evidence>
<dbReference type="EMBL" id="JAAROV010000001">
    <property type="protein sequence ID" value="MBC1316350.1"/>
    <property type="molecule type" value="Genomic_DNA"/>
</dbReference>
<evidence type="ECO:0000256" key="2">
    <source>
        <dbReference type="ARBA" id="ARBA00023125"/>
    </source>
</evidence>
<dbReference type="EMBL" id="JAARRW010000006">
    <property type="protein sequence ID" value="MBC1563187.1"/>
    <property type="molecule type" value="Genomic_DNA"/>
</dbReference>
<dbReference type="EMBL" id="JAAROL010000001">
    <property type="protein sequence ID" value="MBC1331576.1"/>
    <property type="molecule type" value="Genomic_DNA"/>
</dbReference>
<dbReference type="EMBL" id="JAASWV010000028">
    <property type="protein sequence ID" value="MBC2312261.1"/>
    <property type="molecule type" value="Genomic_DNA"/>
</dbReference>
<dbReference type="PANTHER" id="PTHR30514">
    <property type="entry name" value="GLUCOKINASE"/>
    <property type="match status" value="1"/>
</dbReference>
<dbReference type="SUPFAM" id="SSF53697">
    <property type="entry name" value="SIS domain"/>
    <property type="match status" value="1"/>
</dbReference>
<dbReference type="Proteomes" id="UP000586951">
    <property type="component" value="Unassembled WGS sequence"/>
</dbReference>
<keyword evidence="2" id="KW-0238">DNA-binding</keyword>
<dbReference type="RefSeq" id="WP_036087657.1">
    <property type="nucleotide sequence ID" value="NZ_CBCSHQ010000019.1"/>
</dbReference>
<dbReference type="InterPro" id="IPR035472">
    <property type="entry name" value="RpiR-like_SIS"/>
</dbReference>
<reference evidence="6 16" key="1">
    <citation type="submission" date="2014-05" db="EMBL/GenBank/DDBJ databases">
        <title>Novel Listeriaceae from food processing environments.</title>
        <authorList>
            <person name="den Bakker H.C."/>
        </authorList>
    </citation>
    <scope>NUCLEOTIDE SEQUENCE [LARGE SCALE GENOMIC DNA]</scope>
    <source>
        <strain evidence="6 16">FSL A5-0281</strain>
    </source>
</reference>
<organism evidence="6 16">
    <name type="scientific">Listeria booriae</name>
    <dbReference type="NCBI Taxonomy" id="1552123"/>
    <lineage>
        <taxon>Bacteria</taxon>
        <taxon>Bacillati</taxon>
        <taxon>Bacillota</taxon>
        <taxon>Bacilli</taxon>
        <taxon>Bacillales</taxon>
        <taxon>Listeriaceae</taxon>
        <taxon>Listeria</taxon>
    </lineage>
</organism>
<dbReference type="EMBL" id="JAARUV010000009">
    <property type="protein sequence ID" value="MBC1780458.1"/>
    <property type="molecule type" value="Genomic_DNA"/>
</dbReference>
<feature type="domain" description="SIS" evidence="5">
    <location>
        <begin position="122"/>
        <end position="263"/>
    </location>
</feature>
<evidence type="ECO:0000313" key="22">
    <source>
        <dbReference type="Proteomes" id="UP000550367"/>
    </source>
</evidence>
<comment type="caution">
    <text evidence="6">The sequence shown here is derived from an EMBL/GenBank/DDBJ whole genome shotgun (WGS) entry which is preliminary data.</text>
</comment>
<evidence type="ECO:0000313" key="21">
    <source>
        <dbReference type="Proteomes" id="UP000548082"/>
    </source>
</evidence>
<dbReference type="InterPro" id="IPR009057">
    <property type="entry name" value="Homeodomain-like_sf"/>
</dbReference>
<reference evidence="17 18" key="2">
    <citation type="submission" date="2020-03" db="EMBL/GenBank/DDBJ databases">
        <title>Soil Listeria distribution.</title>
        <authorList>
            <person name="Liao J."/>
            <person name="Wiedmann M."/>
        </authorList>
    </citation>
    <scope>NUCLEOTIDE SEQUENCE [LARGE SCALE GENOMIC DNA]</scope>
    <source>
        <strain evidence="15 24">FSL L7-0039</strain>
        <strain evidence="13 23">FSL L7-0149</strain>
        <strain evidence="14 22">FSL L7-0153</strain>
        <strain evidence="12 21">FSL L7-0990</strain>
        <strain evidence="11 20">FSL L7-1017</strain>
        <strain evidence="9 18">FSL L7-1387</strain>
        <strain evidence="10 25">FSL L7-1427</strain>
        <strain evidence="7 19">FSL L7-1816</strain>
        <strain evidence="8 17">FSL L7-1833</strain>
    </source>
</reference>
<evidence type="ECO:0000313" key="8">
    <source>
        <dbReference type="EMBL" id="MBC1331576.1"/>
    </source>
</evidence>
<dbReference type="PANTHER" id="PTHR30514:SF10">
    <property type="entry name" value="MURR_RPIR FAMILY TRANSCRIPTIONAL REGULATOR"/>
    <property type="match status" value="1"/>
</dbReference>
<keyword evidence="3" id="KW-0804">Transcription</keyword>
<dbReference type="GO" id="GO:1901135">
    <property type="term" value="P:carbohydrate derivative metabolic process"/>
    <property type="evidence" value="ECO:0007669"/>
    <property type="project" value="InterPro"/>
</dbReference>
<dbReference type="EMBL" id="JAARYY010000011">
    <property type="protein sequence ID" value="MBC2245440.1"/>
    <property type="molecule type" value="Genomic_DNA"/>
</dbReference>
<evidence type="ECO:0000313" key="10">
    <source>
        <dbReference type="EMBL" id="MBC1566617.1"/>
    </source>
</evidence>
<dbReference type="eggNOG" id="COG1737">
    <property type="taxonomic scope" value="Bacteria"/>
</dbReference>
<keyword evidence="16" id="KW-1185">Reference proteome</keyword>
<dbReference type="Pfam" id="PF01418">
    <property type="entry name" value="HTH_6"/>
    <property type="match status" value="1"/>
</dbReference>
<dbReference type="GeneID" id="58718524"/>
<dbReference type="GO" id="GO:0003700">
    <property type="term" value="F:DNA-binding transcription factor activity"/>
    <property type="evidence" value="ECO:0007669"/>
    <property type="project" value="InterPro"/>
</dbReference>
<dbReference type="Proteomes" id="UP000547643">
    <property type="component" value="Unassembled WGS sequence"/>
</dbReference>
<dbReference type="GO" id="GO:0003677">
    <property type="term" value="F:DNA binding"/>
    <property type="evidence" value="ECO:0007669"/>
    <property type="project" value="UniProtKB-KW"/>
</dbReference>
<evidence type="ECO:0000259" key="5">
    <source>
        <dbReference type="PROSITE" id="PS51464"/>
    </source>
</evidence>
<dbReference type="STRING" id="1552123.EP57_14360"/>
<evidence type="ECO:0000313" key="15">
    <source>
        <dbReference type="EMBL" id="MBC2312261.1"/>
    </source>
</evidence>
<evidence type="ECO:0000313" key="23">
    <source>
        <dbReference type="Proteomes" id="UP000553016"/>
    </source>
</evidence>
<dbReference type="OrthoDB" id="370421at2"/>
<dbReference type="Proteomes" id="UP000532866">
    <property type="component" value="Unassembled WGS sequence"/>
</dbReference>
<dbReference type="InterPro" id="IPR000281">
    <property type="entry name" value="HTH_RpiR"/>
</dbReference>
<evidence type="ECO:0000313" key="25">
    <source>
        <dbReference type="Proteomes" id="UP000586951"/>
    </source>
</evidence>
<dbReference type="InterPro" id="IPR036388">
    <property type="entry name" value="WH-like_DNA-bd_sf"/>
</dbReference>
<dbReference type="Proteomes" id="UP000553016">
    <property type="component" value="Unassembled WGS sequence"/>
</dbReference>
<evidence type="ECO:0000313" key="19">
    <source>
        <dbReference type="Proteomes" id="UP000543379"/>
    </source>
</evidence>
<dbReference type="InterPro" id="IPR001347">
    <property type="entry name" value="SIS_dom"/>
</dbReference>
<evidence type="ECO:0000313" key="12">
    <source>
        <dbReference type="EMBL" id="MBC1796689.1"/>
    </source>
</evidence>
<dbReference type="Pfam" id="PF01380">
    <property type="entry name" value="SIS"/>
    <property type="match status" value="1"/>
</dbReference>
<gene>
    <name evidence="6" type="ORF">EP57_14360</name>
    <name evidence="8" type="ORF">HB759_06365</name>
    <name evidence="7" type="ORF">HB811_06125</name>
    <name evidence="9" type="ORF">HB902_13970</name>
    <name evidence="10" type="ORF">HB907_14525</name>
    <name evidence="11" type="ORF">HCA46_16665</name>
    <name evidence="12" type="ORF">HCA55_08115</name>
    <name evidence="14" type="ORF">HCB25_15360</name>
    <name evidence="13" type="ORF">HCB35_10125</name>
    <name evidence="15" type="ORF">HCJ81_15305</name>
</gene>
<dbReference type="CDD" id="cd05013">
    <property type="entry name" value="SIS_RpiR"/>
    <property type="match status" value="1"/>
</dbReference>
<dbReference type="Gene3D" id="1.10.10.10">
    <property type="entry name" value="Winged helix-like DNA-binding domain superfamily/Winged helix DNA-binding domain"/>
    <property type="match status" value="1"/>
</dbReference>
<dbReference type="Proteomes" id="UP000550367">
    <property type="component" value="Unassembled WGS sequence"/>
</dbReference>
<evidence type="ECO:0000313" key="17">
    <source>
        <dbReference type="Proteomes" id="UP000532866"/>
    </source>
</evidence>
<dbReference type="PROSITE" id="PS51071">
    <property type="entry name" value="HTH_RPIR"/>
    <property type="match status" value="1"/>
</dbReference>
<dbReference type="Proteomes" id="UP000565628">
    <property type="component" value="Unassembled WGS sequence"/>
</dbReference>
<evidence type="ECO:0000313" key="14">
    <source>
        <dbReference type="EMBL" id="MBC2245440.1"/>
    </source>
</evidence>
<dbReference type="EMBL" id="JAARRU010000005">
    <property type="protein sequence ID" value="MBC1566617.1"/>
    <property type="molecule type" value="Genomic_DNA"/>
</dbReference>
<evidence type="ECO:0000313" key="9">
    <source>
        <dbReference type="EMBL" id="MBC1563187.1"/>
    </source>
</evidence>
<evidence type="ECO:0000313" key="11">
    <source>
        <dbReference type="EMBL" id="MBC1780458.1"/>
    </source>
</evidence>
<keyword evidence="1" id="KW-0805">Transcription regulation</keyword>
<dbReference type="Proteomes" id="UP000548082">
    <property type="component" value="Unassembled WGS sequence"/>
</dbReference>
<dbReference type="AlphaFoldDB" id="A0A099W0T1"/>
<dbReference type="SUPFAM" id="SSF46689">
    <property type="entry name" value="Homeodomain-like"/>
    <property type="match status" value="1"/>
</dbReference>
<evidence type="ECO:0000313" key="7">
    <source>
        <dbReference type="EMBL" id="MBC1316350.1"/>
    </source>
</evidence>
<protein>
    <submittedName>
        <fullName evidence="6 7">RpiR family transcriptional regulator</fullName>
    </submittedName>
</protein>
<dbReference type="InterPro" id="IPR046348">
    <property type="entry name" value="SIS_dom_sf"/>
</dbReference>
<sequence>MGSVINRIQGMLEELPKSEAKVGRAILDDPSKIVKMSIHELAECSGASGAAVIRFCHSMGLEGFPELKMKLSVELVKPEKTGYYDIEPNEDFEEITRKLVSNTVQTLNDTVGQLDKEKVWLACDMLQQADTIYAYGVGASWLIAEDIAQKWMRAGKHAVAIADPHILAMAFAAGSKNALFFAISNSGETSAVLQLADEAQNNGLQLISLTRFGQNKLKQKADVALETSRAPETELRSAATSSRQAQFLVIDILFYFYASHHYEDMIEQIRASRAATNRFRES</sequence>
<dbReference type="Proteomes" id="UP000029844">
    <property type="component" value="Unassembled WGS sequence"/>
</dbReference>
<evidence type="ECO:0000259" key="4">
    <source>
        <dbReference type="PROSITE" id="PS51071"/>
    </source>
</evidence>
<evidence type="ECO:0000313" key="18">
    <source>
        <dbReference type="Proteomes" id="UP000541955"/>
    </source>
</evidence>
<evidence type="ECO:0000313" key="24">
    <source>
        <dbReference type="Proteomes" id="UP000565628"/>
    </source>
</evidence>
<name>A0A099W0T1_9LIST</name>
<accession>A0A099W0T1</accession>
<dbReference type="EMBL" id="JNFA01000029">
    <property type="protein sequence ID" value="KGL38351.1"/>
    <property type="molecule type" value="Genomic_DNA"/>
</dbReference>
<evidence type="ECO:0000256" key="3">
    <source>
        <dbReference type="ARBA" id="ARBA00023163"/>
    </source>
</evidence>
<dbReference type="Proteomes" id="UP000543379">
    <property type="component" value="Unassembled WGS sequence"/>
</dbReference>
<proteinExistence type="predicted"/>
<dbReference type="Gene3D" id="3.40.50.10490">
    <property type="entry name" value="Glucose-6-phosphate isomerase like protein, domain 1"/>
    <property type="match status" value="1"/>
</dbReference>
<dbReference type="EMBL" id="JAARZA010000004">
    <property type="protein sequence ID" value="MBC2240817.1"/>
    <property type="molecule type" value="Genomic_DNA"/>
</dbReference>
<dbReference type="EMBL" id="JAARVD010000003">
    <property type="protein sequence ID" value="MBC1796689.1"/>
    <property type="molecule type" value="Genomic_DNA"/>
</dbReference>
<dbReference type="InterPro" id="IPR047640">
    <property type="entry name" value="RpiR-like"/>
</dbReference>
<feature type="domain" description="HTH rpiR-type" evidence="4">
    <location>
        <begin position="2"/>
        <end position="78"/>
    </location>
</feature>
<evidence type="ECO:0000313" key="16">
    <source>
        <dbReference type="Proteomes" id="UP000029844"/>
    </source>
</evidence>
<evidence type="ECO:0000313" key="20">
    <source>
        <dbReference type="Proteomes" id="UP000547643"/>
    </source>
</evidence>
<dbReference type="GO" id="GO:0097367">
    <property type="term" value="F:carbohydrate derivative binding"/>
    <property type="evidence" value="ECO:0007669"/>
    <property type="project" value="InterPro"/>
</dbReference>